<dbReference type="InterPro" id="IPR025345">
    <property type="entry name" value="DUF4249"/>
</dbReference>
<reference evidence="1" key="1">
    <citation type="submission" date="2022-03" db="EMBL/GenBank/DDBJ databases">
        <title>De novo assembled genomes of Belliella spp. (Cyclobacteriaceae) strains.</title>
        <authorList>
            <person name="Szabo A."/>
            <person name="Korponai K."/>
            <person name="Felfoldi T."/>
        </authorList>
    </citation>
    <scope>NUCLEOTIDE SEQUENCE</scope>
    <source>
        <strain evidence="1">DSM 111904</strain>
    </source>
</reference>
<dbReference type="Pfam" id="PF14054">
    <property type="entry name" value="DUF4249"/>
    <property type="match status" value="1"/>
</dbReference>
<dbReference type="PROSITE" id="PS51257">
    <property type="entry name" value="PROKAR_LIPOPROTEIN"/>
    <property type="match status" value="1"/>
</dbReference>
<gene>
    <name evidence="1" type="ORF">MM239_18110</name>
</gene>
<comment type="caution">
    <text evidence="1">The sequence shown here is derived from an EMBL/GenBank/DDBJ whole genome shotgun (WGS) entry which is preliminary data.</text>
</comment>
<evidence type="ECO:0000313" key="1">
    <source>
        <dbReference type="EMBL" id="MCH7411315.1"/>
    </source>
</evidence>
<dbReference type="RefSeq" id="WP_241349669.1">
    <property type="nucleotide sequence ID" value="NZ_JAKZGP010000070.1"/>
</dbReference>
<protein>
    <submittedName>
        <fullName evidence="1">DUF4249 domain-containing protein</fullName>
    </submittedName>
</protein>
<organism evidence="1 2">
    <name type="scientific">Belliella filtrata</name>
    <dbReference type="NCBI Taxonomy" id="2923435"/>
    <lineage>
        <taxon>Bacteria</taxon>
        <taxon>Pseudomonadati</taxon>
        <taxon>Bacteroidota</taxon>
        <taxon>Cytophagia</taxon>
        <taxon>Cytophagales</taxon>
        <taxon>Cyclobacteriaceae</taxon>
        <taxon>Belliella</taxon>
    </lineage>
</organism>
<proteinExistence type="predicted"/>
<accession>A0ABS9V551</accession>
<keyword evidence="2" id="KW-1185">Reference proteome</keyword>
<sequence length="279" mass="31879">MKKHNIIVLISLLILTVSCVDVIDMQINDYEPYVVIDGEIQDISENQEIKISISQPYLKEGEIWVSGAEIELFENGNSLGFYKEVKAGTYMITLVPTYGNKYHIEITLPELTNFLEFSYQKIISIPELFKEVTPIESIGYEFRQEKAGVMEEGYYVFIDTFDPVGLGDFYQWKLEKNGKLFNLPSELTLLSDELVDGNQLHDLFFFERFDKGDTVTVYQSSLSKNYYKFLEAVYTLAVSQGGLFEIPGYNPTPNLKAEIPIIGYFNASSYSKATVIIEE</sequence>
<dbReference type="Proteomes" id="UP001165489">
    <property type="component" value="Unassembled WGS sequence"/>
</dbReference>
<dbReference type="EMBL" id="JAKZGP010000070">
    <property type="protein sequence ID" value="MCH7411315.1"/>
    <property type="molecule type" value="Genomic_DNA"/>
</dbReference>
<evidence type="ECO:0000313" key="2">
    <source>
        <dbReference type="Proteomes" id="UP001165489"/>
    </source>
</evidence>
<name>A0ABS9V551_9BACT</name>